<name>A0A4Y2CUV0_ARAVE</name>
<comment type="caution">
    <text evidence="2">The sequence shown here is derived from an EMBL/GenBank/DDBJ whole genome shotgun (WGS) entry which is preliminary data.</text>
</comment>
<evidence type="ECO:0000313" key="2">
    <source>
        <dbReference type="EMBL" id="GBM08200.1"/>
    </source>
</evidence>
<accession>A0A4Y2CUV0</accession>
<protein>
    <submittedName>
        <fullName evidence="2">Uncharacterized protein</fullName>
    </submittedName>
</protein>
<reference evidence="2 3" key="1">
    <citation type="journal article" date="2019" name="Sci. Rep.">
        <title>Orb-weaving spider Araneus ventricosus genome elucidates the spidroin gene catalogue.</title>
        <authorList>
            <person name="Kono N."/>
            <person name="Nakamura H."/>
            <person name="Ohtoshi R."/>
            <person name="Moran D.A.P."/>
            <person name="Shinohara A."/>
            <person name="Yoshida Y."/>
            <person name="Fujiwara M."/>
            <person name="Mori M."/>
            <person name="Tomita M."/>
            <person name="Arakawa K."/>
        </authorList>
    </citation>
    <scope>NUCLEOTIDE SEQUENCE [LARGE SCALE GENOMIC DNA]</scope>
</reference>
<organism evidence="2 3">
    <name type="scientific">Araneus ventricosus</name>
    <name type="common">Orbweaver spider</name>
    <name type="synonym">Epeira ventricosa</name>
    <dbReference type="NCBI Taxonomy" id="182803"/>
    <lineage>
        <taxon>Eukaryota</taxon>
        <taxon>Metazoa</taxon>
        <taxon>Ecdysozoa</taxon>
        <taxon>Arthropoda</taxon>
        <taxon>Chelicerata</taxon>
        <taxon>Arachnida</taxon>
        <taxon>Araneae</taxon>
        <taxon>Araneomorphae</taxon>
        <taxon>Entelegynae</taxon>
        <taxon>Araneoidea</taxon>
        <taxon>Araneidae</taxon>
        <taxon>Araneus</taxon>
    </lineage>
</organism>
<dbReference type="Proteomes" id="UP000499080">
    <property type="component" value="Unassembled WGS sequence"/>
</dbReference>
<evidence type="ECO:0000256" key="1">
    <source>
        <dbReference type="SAM" id="MobiDB-lite"/>
    </source>
</evidence>
<dbReference type="EMBL" id="BGPR01000253">
    <property type="protein sequence ID" value="GBM08200.1"/>
    <property type="molecule type" value="Genomic_DNA"/>
</dbReference>
<feature type="region of interest" description="Disordered" evidence="1">
    <location>
        <begin position="22"/>
        <end position="48"/>
    </location>
</feature>
<gene>
    <name evidence="2" type="ORF">AVEN_32754_1</name>
</gene>
<dbReference type="AlphaFoldDB" id="A0A4Y2CUV0"/>
<proteinExistence type="predicted"/>
<sequence length="90" mass="10053">MFSLTSRQLIKTTTRLRPQHFVGLNINRDSTRSSRRATTAPPSSAQSKTFLTAQRSLELYSYKIPDIAKAVTAIRGPVLFPSDVIPKNSF</sequence>
<keyword evidence="3" id="KW-1185">Reference proteome</keyword>
<evidence type="ECO:0000313" key="3">
    <source>
        <dbReference type="Proteomes" id="UP000499080"/>
    </source>
</evidence>
<feature type="compositionally biased region" description="Low complexity" evidence="1">
    <location>
        <begin position="36"/>
        <end position="45"/>
    </location>
</feature>